<dbReference type="STRING" id="946077.W5A_01485"/>
<dbReference type="GO" id="GO:0047372">
    <property type="term" value="F:monoacylglycerol lipase activity"/>
    <property type="evidence" value="ECO:0007669"/>
    <property type="project" value="TreeGrafter"/>
</dbReference>
<evidence type="ECO:0000256" key="3">
    <source>
        <dbReference type="ARBA" id="ARBA00022801"/>
    </source>
</evidence>
<dbReference type="EMBL" id="AJJU01000002">
    <property type="protein sequence ID" value="EID76654.1"/>
    <property type="molecule type" value="Genomic_DNA"/>
</dbReference>
<evidence type="ECO:0000256" key="2">
    <source>
        <dbReference type="ARBA" id="ARBA00022487"/>
    </source>
</evidence>
<feature type="active site" description="Charge relay system" evidence="4">
    <location>
        <position position="267"/>
    </location>
</feature>
<accession>I0WJT8</accession>
<dbReference type="PANTHER" id="PTHR10794">
    <property type="entry name" value="ABHYDROLASE DOMAIN-CONTAINING PROTEIN"/>
    <property type="match status" value="1"/>
</dbReference>
<comment type="caution">
    <text evidence="6">The sequence shown here is derived from an EMBL/GenBank/DDBJ whole genome shotgun (WGS) entry which is preliminary data.</text>
</comment>
<evidence type="ECO:0000256" key="4">
    <source>
        <dbReference type="PIRSR" id="PIRSR005211-1"/>
    </source>
</evidence>
<dbReference type="PATRIC" id="fig|946077.3.peg.304"/>
<dbReference type="InterPro" id="IPR012020">
    <property type="entry name" value="ABHD4"/>
</dbReference>
<protein>
    <submittedName>
        <fullName evidence="6">Alpha/beta hydrolase fold protein</fullName>
    </submittedName>
</protein>
<dbReference type="InterPro" id="IPR029058">
    <property type="entry name" value="AB_hydrolase_fold"/>
</dbReference>
<reference evidence="6 7" key="1">
    <citation type="journal article" date="2012" name="J. Bacteriol.">
        <title>Genome Sequence of the Halotolerant Bacterium Imtechella halotolerans K1T.</title>
        <authorList>
            <person name="Kumar S."/>
            <person name="Vikram S."/>
            <person name="Subramanian S."/>
            <person name="Raghava G.P."/>
            <person name="Pinnaka A.K."/>
        </authorList>
    </citation>
    <scope>NUCLEOTIDE SEQUENCE [LARGE SCALE GENOMIC DNA]</scope>
    <source>
        <strain evidence="6 7">K1</strain>
    </source>
</reference>
<gene>
    <name evidence="6" type="ORF">W5A_01485</name>
</gene>
<organism evidence="6 7">
    <name type="scientific">Imtechella halotolerans K1</name>
    <dbReference type="NCBI Taxonomy" id="946077"/>
    <lineage>
        <taxon>Bacteria</taxon>
        <taxon>Pseudomonadati</taxon>
        <taxon>Bacteroidota</taxon>
        <taxon>Flavobacteriia</taxon>
        <taxon>Flavobacteriales</taxon>
        <taxon>Flavobacteriaceae</taxon>
        <taxon>Imtechella</taxon>
    </lineage>
</organism>
<dbReference type="PROSITE" id="PS01133">
    <property type="entry name" value="UPF0017"/>
    <property type="match status" value="1"/>
</dbReference>
<dbReference type="AlphaFoldDB" id="I0WJT8"/>
<name>I0WJT8_9FLAO</name>
<dbReference type="SUPFAM" id="SSF53474">
    <property type="entry name" value="alpha/beta-Hydrolases"/>
    <property type="match status" value="1"/>
</dbReference>
<keyword evidence="7" id="KW-1185">Reference proteome</keyword>
<dbReference type="Proteomes" id="UP000005938">
    <property type="component" value="Unassembled WGS sequence"/>
</dbReference>
<proteinExistence type="inferred from homology"/>
<evidence type="ECO:0000313" key="7">
    <source>
        <dbReference type="Proteomes" id="UP000005938"/>
    </source>
</evidence>
<comment type="similarity">
    <text evidence="1">Belongs to the AB hydrolase superfamily. AB hydrolase 4 family.</text>
</comment>
<dbReference type="PANTHER" id="PTHR10794:SF94">
    <property type="entry name" value="ESTERASE YHET-RELATED"/>
    <property type="match status" value="1"/>
</dbReference>
<dbReference type="Gene3D" id="3.40.50.1820">
    <property type="entry name" value="alpha/beta hydrolase"/>
    <property type="match status" value="1"/>
</dbReference>
<feature type="active site" description="Charge relay system" evidence="4">
    <location>
        <position position="141"/>
    </location>
</feature>
<sequence length="325" mass="36978">MPILSSTYSPPHLFKNGHFSTIWSGVYRTVQGINQFRERLILDDGDFMDLDWSFTSNGTSRKLIVLLHGLEGNAQRPYITGTAKYFNQRGYDACAVNFRSCSGVTNLLYQSYHSGVTNDLAEIFRHISTKKYNIVVAKGFSLGGNVLLKYLGEERQHPSIIKAAVGVSVPCDLYGSMIKLHQWYNLPYAIRFRKNLIDKLRLKQSSFPDYISDELLEKIETLRDFDELYTSKAHGFDNALDYYTKCSSLSVLHNINIPTLILNAANDSFLSSSCYPISIAKEHKTLFLETTEYGGHVGFYDIQNTYYNEKRSFHFVEEIAGLSAE</sequence>
<keyword evidence="2" id="KW-0719">Serine esterase</keyword>
<feature type="active site" description="Charge relay system" evidence="4">
    <location>
        <position position="296"/>
    </location>
</feature>
<dbReference type="PIRSF" id="PIRSF005211">
    <property type="entry name" value="Ab_hydro_YheT"/>
    <property type="match status" value="1"/>
</dbReference>
<dbReference type="InterPro" id="IPR000073">
    <property type="entry name" value="AB_hydrolase_1"/>
</dbReference>
<dbReference type="InterPro" id="IPR000952">
    <property type="entry name" value="AB_hydrolase_4_CS"/>
</dbReference>
<keyword evidence="3 6" id="KW-0378">Hydrolase</keyword>
<evidence type="ECO:0000259" key="5">
    <source>
        <dbReference type="Pfam" id="PF00561"/>
    </source>
</evidence>
<dbReference type="RefSeq" id="WP_008236666.1">
    <property type="nucleotide sequence ID" value="NZ_AJJU01000002.1"/>
</dbReference>
<dbReference type="eggNOG" id="COG0429">
    <property type="taxonomic scope" value="Bacteria"/>
</dbReference>
<dbReference type="Pfam" id="PF00561">
    <property type="entry name" value="Abhydrolase_1"/>
    <property type="match status" value="1"/>
</dbReference>
<dbReference type="GO" id="GO:0034338">
    <property type="term" value="F:short-chain carboxylesterase activity"/>
    <property type="evidence" value="ECO:0007669"/>
    <property type="project" value="TreeGrafter"/>
</dbReference>
<dbReference type="OrthoDB" id="332676at2"/>
<evidence type="ECO:0000256" key="1">
    <source>
        <dbReference type="ARBA" id="ARBA00010884"/>
    </source>
</evidence>
<evidence type="ECO:0000313" key="6">
    <source>
        <dbReference type="EMBL" id="EID76654.1"/>
    </source>
</evidence>
<dbReference type="InterPro" id="IPR050960">
    <property type="entry name" value="AB_hydrolase_4_sf"/>
</dbReference>
<feature type="domain" description="AB hydrolase-1" evidence="5">
    <location>
        <begin position="63"/>
        <end position="299"/>
    </location>
</feature>